<dbReference type="InterPro" id="IPR000847">
    <property type="entry name" value="LysR_HTH_N"/>
</dbReference>
<evidence type="ECO:0000259" key="5">
    <source>
        <dbReference type="PROSITE" id="PS50931"/>
    </source>
</evidence>
<evidence type="ECO:0000256" key="4">
    <source>
        <dbReference type="ARBA" id="ARBA00023163"/>
    </source>
</evidence>
<dbReference type="RefSeq" id="WP_280601214.1">
    <property type="nucleotide sequence ID" value="NZ_JARXRN010000021.1"/>
</dbReference>
<sequence length="289" mass="30879">MDLASLEAFLAIADSGSFSGAGARLHLTQPAVSKRIAALEAQLGRRLFDRIGREVALTEAGHALLPRARRILSELDDTRRALDNLDARIDGRLSLATSHHIGLHRLPPLLRVFSRAHPGAALDLRFVDSEQAWAQVLHGQAELALTTLGPAAAPLRTVPVWDDPLEFVVAPDHPLAARGEVGLDELARHPAVLPDADTFTHRIVAGHFAAAGLAPTLRMTTNAMETLKMLASVGLAWTVLPHTMLDAQTTVLRVPGLRLARQLGHVTHAGRTLSNAARAFLAVLDGATG</sequence>
<dbReference type="InterPro" id="IPR036388">
    <property type="entry name" value="WH-like_DNA-bd_sf"/>
</dbReference>
<proteinExistence type="inferred from homology"/>
<feature type="domain" description="HTH lysR-type" evidence="5">
    <location>
        <begin position="1"/>
        <end position="58"/>
    </location>
</feature>
<evidence type="ECO:0000313" key="7">
    <source>
        <dbReference type="Proteomes" id="UP001156831"/>
    </source>
</evidence>
<gene>
    <name evidence="6" type="ORF">QFW80_08335</name>
</gene>
<name>A0ABT6JJB1_9GAMM</name>
<dbReference type="SUPFAM" id="SSF53850">
    <property type="entry name" value="Periplasmic binding protein-like II"/>
    <property type="match status" value="1"/>
</dbReference>
<keyword evidence="3" id="KW-0238">DNA-binding</keyword>
<dbReference type="PANTHER" id="PTHR30126">
    <property type="entry name" value="HTH-TYPE TRANSCRIPTIONAL REGULATOR"/>
    <property type="match status" value="1"/>
</dbReference>
<comment type="caution">
    <text evidence="6">The sequence shown here is derived from an EMBL/GenBank/DDBJ whole genome shotgun (WGS) entry which is preliminary data.</text>
</comment>
<accession>A0ABT6JJB1</accession>
<comment type="similarity">
    <text evidence="1">Belongs to the LysR transcriptional regulatory family.</text>
</comment>
<evidence type="ECO:0000256" key="3">
    <source>
        <dbReference type="ARBA" id="ARBA00023125"/>
    </source>
</evidence>
<dbReference type="EMBL" id="JARXRN010000021">
    <property type="protein sequence ID" value="MDH5830518.1"/>
    <property type="molecule type" value="Genomic_DNA"/>
</dbReference>
<dbReference type="Gene3D" id="1.10.10.10">
    <property type="entry name" value="Winged helix-like DNA-binding domain superfamily/Winged helix DNA-binding domain"/>
    <property type="match status" value="1"/>
</dbReference>
<dbReference type="PRINTS" id="PR00039">
    <property type="entry name" value="HTHLYSR"/>
</dbReference>
<dbReference type="InterPro" id="IPR036390">
    <property type="entry name" value="WH_DNA-bd_sf"/>
</dbReference>
<keyword evidence="7" id="KW-1185">Reference proteome</keyword>
<dbReference type="PROSITE" id="PS50931">
    <property type="entry name" value="HTH_LYSR"/>
    <property type="match status" value="1"/>
</dbReference>
<protein>
    <submittedName>
        <fullName evidence="6">LysR family transcriptional regulator</fullName>
    </submittedName>
</protein>
<evidence type="ECO:0000256" key="1">
    <source>
        <dbReference type="ARBA" id="ARBA00009437"/>
    </source>
</evidence>
<dbReference type="Pfam" id="PF03466">
    <property type="entry name" value="LysR_substrate"/>
    <property type="match status" value="1"/>
</dbReference>
<dbReference type="Proteomes" id="UP001156831">
    <property type="component" value="Unassembled WGS sequence"/>
</dbReference>
<dbReference type="InterPro" id="IPR005119">
    <property type="entry name" value="LysR_subst-bd"/>
</dbReference>
<organism evidence="6 7">
    <name type="scientific">Luteimonas rhizosphaericola</name>
    <dbReference type="NCBI Taxonomy" id="3042024"/>
    <lineage>
        <taxon>Bacteria</taxon>
        <taxon>Pseudomonadati</taxon>
        <taxon>Pseudomonadota</taxon>
        <taxon>Gammaproteobacteria</taxon>
        <taxon>Lysobacterales</taxon>
        <taxon>Lysobacteraceae</taxon>
        <taxon>Luteimonas</taxon>
    </lineage>
</organism>
<evidence type="ECO:0000256" key="2">
    <source>
        <dbReference type="ARBA" id="ARBA00023015"/>
    </source>
</evidence>
<dbReference type="CDD" id="cd05466">
    <property type="entry name" value="PBP2_LTTR_substrate"/>
    <property type="match status" value="1"/>
</dbReference>
<dbReference type="PANTHER" id="PTHR30126:SF81">
    <property type="entry name" value="HTH-TYPE TRANSCRIPTIONAL REGULATOR ILVY"/>
    <property type="match status" value="1"/>
</dbReference>
<dbReference type="SUPFAM" id="SSF46785">
    <property type="entry name" value="Winged helix' DNA-binding domain"/>
    <property type="match status" value="1"/>
</dbReference>
<reference evidence="6 7" key="1">
    <citation type="submission" date="2023-04" db="EMBL/GenBank/DDBJ databases">
        <title>Luteimonas sp. M1R5S18.</title>
        <authorList>
            <person name="Sun J.-Q."/>
        </authorList>
    </citation>
    <scope>NUCLEOTIDE SEQUENCE [LARGE SCALE GENOMIC DNA]</scope>
    <source>
        <strain evidence="6 7">M1R5S18</strain>
    </source>
</reference>
<dbReference type="Gene3D" id="3.40.190.290">
    <property type="match status" value="1"/>
</dbReference>
<evidence type="ECO:0000313" key="6">
    <source>
        <dbReference type="EMBL" id="MDH5830518.1"/>
    </source>
</evidence>
<keyword evidence="4" id="KW-0804">Transcription</keyword>
<keyword evidence="2" id="KW-0805">Transcription regulation</keyword>
<dbReference type="Pfam" id="PF00126">
    <property type="entry name" value="HTH_1"/>
    <property type="match status" value="1"/>
</dbReference>